<protein>
    <submittedName>
        <fullName evidence="3">Unannotated protein</fullName>
    </submittedName>
</protein>
<evidence type="ECO:0000256" key="1">
    <source>
        <dbReference type="SAM" id="MobiDB-lite"/>
    </source>
</evidence>
<accession>A0A6J6ZXN9</accession>
<name>A0A6J6ZXN9_9ZZZZ</name>
<sequence length="356" mass="38008">MSDEDVPIDDEDVSESDEAVDSSSQRKPLSDRKNAPWFRVVALMLAAFGIWLFLDSTTLEHNAQVSPVGTRRTVALSILRPIAATSRFLQVSRIESAANGLLGRNTTVSGGSTLVIVSPPKRTVPATTLPKGVTTTTLNPLTHPSSATPLRVLILGDSLGLDLGGSLQNVLANTGVVTATLDGKESTGLTRPDYFNWPAELSNGLAASHPQVVVSMMGSNDPQDFPGPPDIPYGTPQWNQIYEQKATEFMQLATSTGATLIWVSIPPMQDPELNARIATVNTLQHQAAVKVKNVIYVSSGTTLGNQQGNFTPFLSVNGQNINVRTPDGIHITPDGSTLLSDAVLQTMKTQMGIFLP</sequence>
<keyword evidence="2" id="KW-1133">Transmembrane helix</keyword>
<dbReference type="SUPFAM" id="SSF52266">
    <property type="entry name" value="SGNH hydrolase"/>
    <property type="match status" value="1"/>
</dbReference>
<gene>
    <name evidence="3" type="ORF">UFOPK3164_00709</name>
    <name evidence="4" type="ORF">UFOPK3427_00607</name>
    <name evidence="5" type="ORF">UFOPK4112_00450</name>
</gene>
<evidence type="ECO:0000313" key="5">
    <source>
        <dbReference type="EMBL" id="CAB5013431.1"/>
    </source>
</evidence>
<dbReference type="Pfam" id="PF04311">
    <property type="entry name" value="DUF459"/>
    <property type="match status" value="1"/>
</dbReference>
<keyword evidence="2" id="KW-0472">Membrane</keyword>
<dbReference type="AlphaFoldDB" id="A0A6J6ZXN9"/>
<dbReference type="InterPro" id="IPR036514">
    <property type="entry name" value="SGNH_hydro_sf"/>
</dbReference>
<evidence type="ECO:0000313" key="3">
    <source>
        <dbReference type="EMBL" id="CAB4825356.1"/>
    </source>
</evidence>
<evidence type="ECO:0000256" key="2">
    <source>
        <dbReference type="SAM" id="Phobius"/>
    </source>
</evidence>
<dbReference type="EMBL" id="CAFABE010000025">
    <property type="protein sequence ID" value="CAB4825356.1"/>
    <property type="molecule type" value="Genomic_DNA"/>
</dbReference>
<organism evidence="3">
    <name type="scientific">freshwater metagenome</name>
    <dbReference type="NCBI Taxonomy" id="449393"/>
    <lineage>
        <taxon>unclassified sequences</taxon>
        <taxon>metagenomes</taxon>
        <taxon>ecological metagenomes</taxon>
    </lineage>
</organism>
<evidence type="ECO:0000313" key="4">
    <source>
        <dbReference type="EMBL" id="CAB4867914.1"/>
    </source>
</evidence>
<feature type="transmembrane region" description="Helical" evidence="2">
    <location>
        <begin position="36"/>
        <end position="54"/>
    </location>
</feature>
<dbReference type="EMBL" id="CAFBPM010000003">
    <property type="protein sequence ID" value="CAB5013431.1"/>
    <property type="molecule type" value="Genomic_DNA"/>
</dbReference>
<proteinExistence type="predicted"/>
<feature type="region of interest" description="Disordered" evidence="1">
    <location>
        <begin position="1"/>
        <end position="30"/>
    </location>
</feature>
<dbReference type="EMBL" id="CAFBLT010000001">
    <property type="protein sequence ID" value="CAB4867914.1"/>
    <property type="molecule type" value="Genomic_DNA"/>
</dbReference>
<feature type="compositionally biased region" description="Acidic residues" evidence="1">
    <location>
        <begin position="1"/>
        <end position="20"/>
    </location>
</feature>
<keyword evidence="2" id="KW-0812">Transmembrane</keyword>
<dbReference type="InterPro" id="IPR007407">
    <property type="entry name" value="DUF459"/>
</dbReference>
<dbReference type="Gene3D" id="3.40.50.1110">
    <property type="entry name" value="SGNH hydrolase"/>
    <property type="match status" value="1"/>
</dbReference>
<reference evidence="3" key="1">
    <citation type="submission" date="2020-05" db="EMBL/GenBank/DDBJ databases">
        <authorList>
            <person name="Chiriac C."/>
            <person name="Salcher M."/>
            <person name="Ghai R."/>
            <person name="Kavagutti S V."/>
        </authorList>
    </citation>
    <scope>NUCLEOTIDE SEQUENCE</scope>
</reference>